<comment type="caution">
    <text evidence="1">The sequence shown here is derived from an EMBL/GenBank/DDBJ whole genome shotgun (WGS) entry which is preliminary data.</text>
</comment>
<evidence type="ECO:0000313" key="1">
    <source>
        <dbReference type="EMBL" id="HIS36241.1"/>
    </source>
</evidence>
<dbReference type="SUPFAM" id="SSF46894">
    <property type="entry name" value="C-terminal effector domain of the bipartite response regulators"/>
    <property type="match status" value="1"/>
</dbReference>
<dbReference type="GO" id="GO:0003677">
    <property type="term" value="F:DNA binding"/>
    <property type="evidence" value="ECO:0007669"/>
    <property type="project" value="InterPro"/>
</dbReference>
<name>A0A9D1EYW0_9BACT</name>
<dbReference type="AlphaFoldDB" id="A0A9D1EYW0"/>
<evidence type="ECO:0000313" key="2">
    <source>
        <dbReference type="Proteomes" id="UP000823928"/>
    </source>
</evidence>
<dbReference type="Proteomes" id="UP000823928">
    <property type="component" value="Unassembled WGS sequence"/>
</dbReference>
<gene>
    <name evidence="1" type="ORF">IAC10_06375</name>
</gene>
<dbReference type="InterPro" id="IPR016032">
    <property type="entry name" value="Sig_transdc_resp-reg_C-effctor"/>
</dbReference>
<dbReference type="GO" id="GO:0006355">
    <property type="term" value="P:regulation of DNA-templated transcription"/>
    <property type="evidence" value="ECO:0007669"/>
    <property type="project" value="InterPro"/>
</dbReference>
<sequence length="157" mass="18282">MNEIDYIISDGYDCAQTAMCFLYQFEGRKVSEIYGKDRKGKDITIKLACYREVDRFIDSLRKRPDSHKQVEYIDFTDYKALPMDPVNCFEKEQTDYGKYDELVAALQLSALELAILNCYMNGMRQAEVCAELGIGRGTINHRKASIRQRYYSLYGEF</sequence>
<proteinExistence type="predicted"/>
<protein>
    <submittedName>
        <fullName evidence="1">Uncharacterized protein</fullName>
    </submittedName>
</protein>
<accession>A0A9D1EYW0</accession>
<reference evidence="1" key="1">
    <citation type="submission" date="2020-10" db="EMBL/GenBank/DDBJ databases">
        <authorList>
            <person name="Gilroy R."/>
        </authorList>
    </citation>
    <scope>NUCLEOTIDE SEQUENCE</scope>
    <source>
        <strain evidence="1">6276</strain>
    </source>
</reference>
<organism evidence="1 2">
    <name type="scientific">Candidatus Scatousia excrementigallinarum</name>
    <dbReference type="NCBI Taxonomy" id="2840935"/>
    <lineage>
        <taxon>Bacteria</taxon>
        <taxon>Candidatus Scatousia</taxon>
    </lineage>
</organism>
<dbReference type="EMBL" id="DVIU01000126">
    <property type="protein sequence ID" value="HIS36241.1"/>
    <property type="molecule type" value="Genomic_DNA"/>
</dbReference>
<reference evidence="1" key="2">
    <citation type="journal article" date="2021" name="PeerJ">
        <title>Extensive microbial diversity within the chicken gut microbiome revealed by metagenomics and culture.</title>
        <authorList>
            <person name="Gilroy R."/>
            <person name="Ravi A."/>
            <person name="Getino M."/>
            <person name="Pursley I."/>
            <person name="Horton D.L."/>
            <person name="Alikhan N.F."/>
            <person name="Baker D."/>
            <person name="Gharbi K."/>
            <person name="Hall N."/>
            <person name="Watson M."/>
            <person name="Adriaenssens E.M."/>
            <person name="Foster-Nyarko E."/>
            <person name="Jarju S."/>
            <person name="Secka A."/>
            <person name="Antonio M."/>
            <person name="Oren A."/>
            <person name="Chaudhuri R.R."/>
            <person name="La Ragione R."/>
            <person name="Hildebrand F."/>
            <person name="Pallen M.J."/>
        </authorList>
    </citation>
    <scope>NUCLEOTIDE SEQUENCE</scope>
    <source>
        <strain evidence="1">6276</strain>
    </source>
</reference>